<organism evidence="8 9">
    <name type="scientific">Fragariocoptes setiger</name>
    <dbReference type="NCBI Taxonomy" id="1670756"/>
    <lineage>
        <taxon>Eukaryota</taxon>
        <taxon>Metazoa</taxon>
        <taxon>Ecdysozoa</taxon>
        <taxon>Arthropoda</taxon>
        <taxon>Chelicerata</taxon>
        <taxon>Arachnida</taxon>
        <taxon>Acari</taxon>
        <taxon>Acariformes</taxon>
        <taxon>Trombidiformes</taxon>
        <taxon>Prostigmata</taxon>
        <taxon>Eupodina</taxon>
        <taxon>Eriophyoidea</taxon>
        <taxon>Phytoptidae</taxon>
        <taxon>Fragariocoptes</taxon>
    </lineage>
</organism>
<evidence type="ECO:0000256" key="7">
    <source>
        <dbReference type="ARBA" id="ARBA00026071"/>
    </source>
</evidence>
<comment type="subcellular location">
    <subcellularLocation>
        <location evidence="1">Nucleus</location>
    </subcellularLocation>
</comment>
<accession>A0ABQ7S6P4</accession>
<dbReference type="GO" id="GO:0000502">
    <property type="term" value="C:proteasome complex"/>
    <property type="evidence" value="ECO:0007669"/>
    <property type="project" value="UniProtKB-KW"/>
</dbReference>
<keyword evidence="9" id="KW-1185">Reference proteome</keyword>
<feature type="non-terminal residue" evidence="8">
    <location>
        <position position="1"/>
    </location>
</feature>
<dbReference type="PROSITE" id="PS00854">
    <property type="entry name" value="PROTEASOME_BETA_1"/>
    <property type="match status" value="1"/>
</dbReference>
<sequence length="227" mass="25283">MAGVVNGTSVLGLAFDKGVIVAADQLVSYGSMARFRNCDRILKVNERTVVAASGDYADYQFMERVISQKQIEEEEWNDGFTLNPAALHSWLSRVAYNRRSRFEPLWCSWLVAGLQPSEDGAQTPYLGFVDKLGTSYSSNVIATGFGSYLATPLFRELTEINGKTRDQLPTEEEARNLVTKCMEVLYYRDARSLPKYKIAVIKPVGVTIEGPVEFKGDWQVASQVAGF</sequence>
<dbReference type="PIRSF" id="PIRSF001213">
    <property type="entry name" value="Psome_endopept_beta"/>
    <property type="match status" value="1"/>
</dbReference>
<reference evidence="8 9" key="1">
    <citation type="submission" date="2020-10" db="EMBL/GenBank/DDBJ databases">
        <authorList>
            <person name="Klimov P.B."/>
            <person name="Dyachkov S.M."/>
            <person name="Chetverikov P.E."/>
        </authorList>
    </citation>
    <scope>NUCLEOTIDE SEQUENCE [LARGE SCALE GENOMIC DNA]</scope>
    <source>
        <strain evidence="8">BMOC 18-1129-001#AD2665</strain>
        <tissue evidence="8">Entire mites</tissue>
    </source>
</reference>
<dbReference type="InterPro" id="IPR001353">
    <property type="entry name" value="Proteasome_sua/b"/>
</dbReference>
<evidence type="ECO:0000256" key="2">
    <source>
        <dbReference type="ARBA" id="ARBA00016157"/>
    </source>
</evidence>
<dbReference type="Gene3D" id="3.60.20.10">
    <property type="entry name" value="Glutamine Phosphoribosylpyrophosphate, subunit 1, domain 1"/>
    <property type="match status" value="1"/>
</dbReference>
<proteinExistence type="predicted"/>
<dbReference type="CDD" id="cd03760">
    <property type="entry name" value="proteasome_beta_type_4"/>
    <property type="match status" value="1"/>
</dbReference>
<evidence type="ECO:0000256" key="5">
    <source>
        <dbReference type="ARBA" id="ARBA00023242"/>
    </source>
</evidence>
<dbReference type="PANTHER" id="PTHR32194:SF6">
    <property type="entry name" value="PROTEASOME SUBUNIT BETA"/>
    <property type="match status" value="1"/>
</dbReference>
<dbReference type="InterPro" id="IPR023333">
    <property type="entry name" value="Proteasome_suB-type"/>
</dbReference>
<comment type="subunit">
    <text evidence="7">The 26S proteasome consists of a 20S proteasome core and two 19S regulatory subunits. The 20S proteasome core is composed of 28 subunits that are arranged in four stacked rings, resulting in a barrel-shaped structure. The two end rings are each formed by seven alpha subunits, and the two central rings are each formed by seven beta subunits. The catalytic chamber with the active sites is on the inside of the barrel.</text>
</comment>
<protein>
    <recommendedName>
        <fullName evidence="2">Proteasome subunit beta type-4</fullName>
    </recommendedName>
</protein>
<name>A0ABQ7S6P4_9ACAR</name>
<evidence type="ECO:0000256" key="4">
    <source>
        <dbReference type="ARBA" id="ARBA00022942"/>
    </source>
</evidence>
<evidence type="ECO:0000256" key="6">
    <source>
        <dbReference type="ARBA" id="ARBA00024953"/>
    </source>
</evidence>
<evidence type="ECO:0000313" key="9">
    <source>
        <dbReference type="Proteomes" id="UP000825002"/>
    </source>
</evidence>
<evidence type="ECO:0000256" key="1">
    <source>
        <dbReference type="ARBA" id="ARBA00004123"/>
    </source>
</evidence>
<keyword evidence="5" id="KW-0539">Nucleus</keyword>
<keyword evidence="4 8" id="KW-0647">Proteasome</keyword>
<dbReference type="EMBL" id="JAIFTH010000695">
    <property type="protein sequence ID" value="KAG9509077.1"/>
    <property type="molecule type" value="Genomic_DNA"/>
</dbReference>
<dbReference type="InterPro" id="IPR016295">
    <property type="entry name" value="Proteasome_beta4"/>
</dbReference>
<dbReference type="SUPFAM" id="SSF56235">
    <property type="entry name" value="N-terminal nucleophile aminohydrolases (Ntn hydrolases)"/>
    <property type="match status" value="1"/>
</dbReference>
<evidence type="ECO:0000256" key="3">
    <source>
        <dbReference type="ARBA" id="ARBA00022490"/>
    </source>
</evidence>
<dbReference type="PANTHER" id="PTHR32194">
    <property type="entry name" value="METALLOPROTEASE TLDD"/>
    <property type="match status" value="1"/>
</dbReference>
<evidence type="ECO:0000313" key="8">
    <source>
        <dbReference type="EMBL" id="KAG9509077.1"/>
    </source>
</evidence>
<dbReference type="InterPro" id="IPR029055">
    <property type="entry name" value="Ntn_hydrolases_N"/>
</dbReference>
<dbReference type="InterPro" id="IPR016050">
    <property type="entry name" value="Proteasome_bsu_CS"/>
</dbReference>
<keyword evidence="3" id="KW-0963">Cytoplasm</keyword>
<dbReference type="Proteomes" id="UP000825002">
    <property type="component" value="Unassembled WGS sequence"/>
</dbReference>
<dbReference type="Pfam" id="PF00227">
    <property type="entry name" value="Proteasome"/>
    <property type="match status" value="1"/>
</dbReference>
<gene>
    <name evidence="8" type="primary">psmb4</name>
    <name evidence="8" type="ORF">GZH46_02415</name>
</gene>
<comment type="function">
    <text evidence="6">Non-catalytic component of the proteasome, a multicatalytic proteinase complex which is characterized by its ability to cleave peptides with Arg, Phe, Tyr, Leu, and Glu adjacent to the leaving group at neutral or slightly basic pH. The proteasome has an ATP-dependent proteolytic activity.</text>
</comment>
<comment type="caution">
    <text evidence="8">The sequence shown here is derived from an EMBL/GenBank/DDBJ whole genome shotgun (WGS) entry which is preliminary data.</text>
</comment>